<feature type="transmembrane region" description="Helical" evidence="2">
    <location>
        <begin position="773"/>
        <end position="794"/>
    </location>
</feature>
<feature type="region of interest" description="Disordered" evidence="1">
    <location>
        <begin position="1114"/>
        <end position="1150"/>
    </location>
</feature>
<dbReference type="InterPro" id="IPR011641">
    <property type="entry name" value="Tyr-kin_ephrin_A/B_rcpt-like"/>
</dbReference>
<dbReference type="AlphaFoldDB" id="A0A9W6ZWD4"/>
<accession>A0A9W6ZWD4</accession>
<reference evidence="6" key="1">
    <citation type="journal article" date="2023" name="Commun. Biol.">
        <title>Genome analysis of Parmales, the sister group of diatoms, reveals the evolutionary specialization of diatoms from phago-mixotrophs to photoautotrophs.</title>
        <authorList>
            <person name="Ban H."/>
            <person name="Sato S."/>
            <person name="Yoshikawa S."/>
            <person name="Yamada K."/>
            <person name="Nakamura Y."/>
            <person name="Ichinomiya M."/>
            <person name="Sato N."/>
            <person name="Blanc-Mathieu R."/>
            <person name="Endo H."/>
            <person name="Kuwata A."/>
            <person name="Ogata H."/>
        </authorList>
    </citation>
    <scope>NUCLEOTIDE SEQUENCE [LARGE SCALE GENOMIC DNA]</scope>
</reference>
<feature type="signal peptide" evidence="3">
    <location>
        <begin position="1"/>
        <end position="27"/>
    </location>
</feature>
<feature type="transmembrane region" description="Helical" evidence="2">
    <location>
        <begin position="1041"/>
        <end position="1060"/>
    </location>
</feature>
<evidence type="ECO:0000256" key="3">
    <source>
        <dbReference type="SAM" id="SignalP"/>
    </source>
</evidence>
<proteinExistence type="predicted"/>
<feature type="domain" description="WW" evidence="4">
    <location>
        <begin position="1144"/>
        <end position="1178"/>
    </location>
</feature>
<evidence type="ECO:0000256" key="1">
    <source>
        <dbReference type="SAM" id="MobiDB-lite"/>
    </source>
</evidence>
<dbReference type="PROSITE" id="PS50020">
    <property type="entry name" value="WW_DOMAIN_2"/>
    <property type="match status" value="1"/>
</dbReference>
<evidence type="ECO:0000256" key="2">
    <source>
        <dbReference type="SAM" id="Phobius"/>
    </source>
</evidence>
<feature type="transmembrane region" description="Helical" evidence="2">
    <location>
        <begin position="626"/>
        <end position="647"/>
    </location>
</feature>
<sequence>MHHASCLRSGRLLLLLLALLSITLCTASDCDAGYAAPSGSPCTICPFGKYAPPSSTSCSYCEVGKYNPDPGQQSCILCGQGTYLLFTGAVDVTQCSHCALGKYNDNPGLGTYCYDCQRGKIAPFAGAAVCEDCSSGTYASSEGSTECTQCEEGKHAGSSGAEVCVWCAAGTFTNYRGAVVCTFCSGGKYSDSGETSCSSCGQGKFSNPGASSCEVCEHAQGFIAQGEGNNDCEYCGIGKYANISTHECKSCVQGKYSIGSVNECLDCEPGKFNSNDAASSCSPCEPGSAPNGAEGCVQCSKNMYAPFGASECSPCQQGAHSQPGSAYCDRCLSGKYYDELNNDCELCPAGTFTATGGSGIWQCQICSVGFIAWTAGSPNCWACDPGKHTNEQQTDCESCSVGKYSGTAASQCSSCERYEVTRSEATSWECDNYGSNSGKYATAGSPNCFACEAGKYTNGDKDACINCPEGKISGTASSMCTVCETGKYAEGVGNVACNFCNDYEAVLGSTTYGNGTKSVSGCVCPAGEYDMYDMCARLPEGVKSYIVGFTVENLDIEEGYWRSSRSSSVILPCLVETGEHCVGGNDPEDQCAEGYTGPLCAVCQDGYASTGSGMFLKCSTCEGGDVTITIAVGFGLFFSTIFLLAGLTCCCRKVRRSEEGEDGDNDNDRMTLSNNDSLASKRGQTRKELSKIDSKKKFSKVDSLTEAYDECRPYGKIVLSYLQIAGGLSFNFDIGFPPLFTQFMGIMASVVNVEFLSMMPLGCVMNSDSHHTLLMYTLTPFFAGVGMLIAYKVLKLKGKVEASNAVFGWFLFMTFFILPSVSMKIFSTFACREFDGGYGSFMRVDYSIDCLSDEHKMYEMYAGVCVLIFVVGIPAFYVWLLYRSRHLLDPGQKRLEAQYGEKEALRMVLEERERLEEEHPELKSLSFLYDSYEPRYYYFEVLDALRKQMLSGGLVVLGQGSLSQIVVSIFICLCSTRIFVSCKPYIKRKVDIFLELSLWQIFFVMFAALLIRVSEIGDQFQIGEKAANLKISSENESVFDFLLILTQALAPAVMLAMALIKGKSIAKKVSAKVEERSFKNGGRDGEGGGKGKKKKVGEVQLTTFRSGRAIVAGEGVLGGGGKRRDQPEEQPVEKKPVEKIAVPPPPLNPWTKHFDEKEQAFYYLHEDSSTSTWEKPEGFI</sequence>
<dbReference type="Gene3D" id="2.10.50.10">
    <property type="entry name" value="Tumor Necrosis Factor Receptor, subunit A, domain 2"/>
    <property type="match status" value="3"/>
</dbReference>
<keyword evidence="2" id="KW-1133">Transmembrane helix</keyword>
<feature type="transmembrane region" description="Helical" evidence="2">
    <location>
        <begin position="861"/>
        <end position="882"/>
    </location>
</feature>
<dbReference type="Pfam" id="PF07699">
    <property type="entry name" value="Ephrin_rec_like"/>
    <property type="match status" value="2"/>
</dbReference>
<dbReference type="CDD" id="cd00201">
    <property type="entry name" value="WW"/>
    <property type="match status" value="1"/>
</dbReference>
<feature type="chain" id="PRO_5040845876" description="WW domain-containing protein" evidence="3">
    <location>
        <begin position="28"/>
        <end position="1180"/>
    </location>
</feature>
<evidence type="ECO:0000259" key="4">
    <source>
        <dbReference type="PROSITE" id="PS50020"/>
    </source>
</evidence>
<dbReference type="InterPro" id="IPR001202">
    <property type="entry name" value="WW_dom"/>
</dbReference>
<evidence type="ECO:0000313" key="6">
    <source>
        <dbReference type="Proteomes" id="UP001162640"/>
    </source>
</evidence>
<feature type="compositionally biased region" description="Basic and acidic residues" evidence="1">
    <location>
        <begin position="1077"/>
        <end position="1089"/>
    </location>
</feature>
<feature type="transmembrane region" description="Helical" evidence="2">
    <location>
        <begin position="742"/>
        <end position="761"/>
    </location>
</feature>
<keyword evidence="3" id="KW-0732">Signal</keyword>
<feature type="transmembrane region" description="Helical" evidence="2">
    <location>
        <begin position="992"/>
        <end position="1011"/>
    </location>
</feature>
<dbReference type="SMART" id="SM01411">
    <property type="entry name" value="Ephrin_rec_like"/>
    <property type="match status" value="8"/>
</dbReference>
<dbReference type="Gene3D" id="2.20.70.10">
    <property type="match status" value="1"/>
</dbReference>
<dbReference type="PROSITE" id="PS01159">
    <property type="entry name" value="WW_DOMAIN_1"/>
    <property type="match status" value="1"/>
</dbReference>
<comment type="caution">
    <text evidence="5">The sequence shown here is derived from an EMBL/GenBank/DDBJ whole genome shotgun (WGS) entry which is preliminary data.</text>
</comment>
<evidence type="ECO:0000313" key="5">
    <source>
        <dbReference type="EMBL" id="GMH61647.1"/>
    </source>
</evidence>
<dbReference type="EMBL" id="BLQM01000086">
    <property type="protein sequence ID" value="GMH61647.1"/>
    <property type="molecule type" value="Genomic_DNA"/>
</dbReference>
<dbReference type="PANTHER" id="PTHR46967">
    <property type="entry name" value="INSULIN-LIKE GROWTH FACTOR BINDING PROTEIN,N-TERMINAL"/>
    <property type="match status" value="1"/>
</dbReference>
<keyword evidence="2" id="KW-0472">Membrane</keyword>
<organism evidence="5 6">
    <name type="scientific">Triparma laevis f. inornata</name>
    <dbReference type="NCBI Taxonomy" id="1714386"/>
    <lineage>
        <taxon>Eukaryota</taxon>
        <taxon>Sar</taxon>
        <taxon>Stramenopiles</taxon>
        <taxon>Ochrophyta</taxon>
        <taxon>Bolidophyceae</taxon>
        <taxon>Parmales</taxon>
        <taxon>Triparmaceae</taxon>
        <taxon>Triparma</taxon>
    </lineage>
</organism>
<dbReference type="SUPFAM" id="SSF57184">
    <property type="entry name" value="Growth factor receptor domain"/>
    <property type="match status" value="3"/>
</dbReference>
<feature type="transmembrane region" description="Helical" evidence="2">
    <location>
        <begin position="718"/>
        <end position="736"/>
    </location>
</feature>
<dbReference type="InterPro" id="IPR009030">
    <property type="entry name" value="Growth_fac_rcpt_cys_sf"/>
</dbReference>
<feature type="transmembrane region" description="Helical" evidence="2">
    <location>
        <begin position="806"/>
        <end position="826"/>
    </location>
</feature>
<feature type="region of interest" description="Disordered" evidence="1">
    <location>
        <begin position="658"/>
        <end position="688"/>
    </location>
</feature>
<dbReference type="Proteomes" id="UP001162640">
    <property type="component" value="Unassembled WGS sequence"/>
</dbReference>
<keyword evidence="2" id="KW-0812">Transmembrane</keyword>
<protein>
    <recommendedName>
        <fullName evidence="4">WW domain-containing protein</fullName>
    </recommendedName>
</protein>
<dbReference type="PANTHER" id="PTHR46967:SF1">
    <property type="entry name" value="KERATIN-ASSOCIATED PROTEIN 16-1-LIKE"/>
    <property type="match status" value="1"/>
</dbReference>
<gene>
    <name evidence="5" type="ORF">TL16_g03301</name>
</gene>
<feature type="compositionally biased region" description="Basic and acidic residues" evidence="1">
    <location>
        <begin position="1122"/>
        <end position="1138"/>
    </location>
</feature>
<name>A0A9W6ZWD4_9STRA</name>
<feature type="region of interest" description="Disordered" evidence="1">
    <location>
        <begin position="1077"/>
        <end position="1096"/>
    </location>
</feature>